<sequence>MPAADTKSRASVRETVMLRAKVVDSRGTHEAQISDISSHGMLGTMANPPERGEFISVHFPGQELGGQVRWVNGRKFGVYLRERVDAKSLTSGRRQARKAVTPAVPQPAEEMSLKSMIITYSVLCLTALSAAYLIVTYIIL</sequence>
<dbReference type="Pfam" id="PF07238">
    <property type="entry name" value="PilZ"/>
    <property type="match status" value="1"/>
</dbReference>
<name>A0A844XD03_9SPHN</name>
<dbReference type="GO" id="GO:0035438">
    <property type="term" value="F:cyclic-di-GMP binding"/>
    <property type="evidence" value="ECO:0007669"/>
    <property type="project" value="InterPro"/>
</dbReference>
<keyword evidence="1" id="KW-1133">Transmembrane helix</keyword>
<accession>A0A844XD03</accession>
<reference evidence="3 4" key="1">
    <citation type="submission" date="2019-12" db="EMBL/GenBank/DDBJ databases">
        <authorList>
            <person name="Lee S.D."/>
        </authorList>
    </citation>
    <scope>NUCLEOTIDE SEQUENCE [LARGE SCALE GENOMIC DNA]</scope>
    <source>
        <strain evidence="3 4">GH3-10</strain>
    </source>
</reference>
<feature type="transmembrane region" description="Helical" evidence="1">
    <location>
        <begin position="117"/>
        <end position="139"/>
    </location>
</feature>
<keyword evidence="1" id="KW-0472">Membrane</keyword>
<reference evidence="3 4" key="2">
    <citation type="submission" date="2020-02" db="EMBL/GenBank/DDBJ databases">
        <title>Erythrobacter dongmakensis sp. nov., isolated from a tidal mudflat.</title>
        <authorList>
            <person name="Kim I.S."/>
        </authorList>
    </citation>
    <scope>NUCLEOTIDE SEQUENCE [LARGE SCALE GENOMIC DNA]</scope>
    <source>
        <strain evidence="3 4">GH3-10</strain>
    </source>
</reference>
<proteinExistence type="predicted"/>
<organism evidence="3 4">
    <name type="scientific">Aurantiacibacter rhizosphaerae</name>
    <dbReference type="NCBI Taxonomy" id="2691582"/>
    <lineage>
        <taxon>Bacteria</taxon>
        <taxon>Pseudomonadati</taxon>
        <taxon>Pseudomonadota</taxon>
        <taxon>Alphaproteobacteria</taxon>
        <taxon>Sphingomonadales</taxon>
        <taxon>Erythrobacteraceae</taxon>
        <taxon>Aurantiacibacter</taxon>
    </lineage>
</organism>
<comment type="caution">
    <text evidence="3">The sequence shown here is derived from an EMBL/GenBank/DDBJ whole genome shotgun (WGS) entry which is preliminary data.</text>
</comment>
<gene>
    <name evidence="3" type="ORF">GRF63_06970</name>
</gene>
<dbReference type="EMBL" id="WUBR01000001">
    <property type="protein sequence ID" value="MWV27643.1"/>
    <property type="molecule type" value="Genomic_DNA"/>
</dbReference>
<evidence type="ECO:0000313" key="4">
    <source>
        <dbReference type="Proteomes" id="UP000461409"/>
    </source>
</evidence>
<keyword evidence="1" id="KW-0812">Transmembrane</keyword>
<evidence type="ECO:0000256" key="1">
    <source>
        <dbReference type="SAM" id="Phobius"/>
    </source>
</evidence>
<evidence type="ECO:0000259" key="2">
    <source>
        <dbReference type="Pfam" id="PF07238"/>
    </source>
</evidence>
<keyword evidence="4" id="KW-1185">Reference proteome</keyword>
<dbReference type="InterPro" id="IPR009875">
    <property type="entry name" value="PilZ_domain"/>
</dbReference>
<protein>
    <recommendedName>
        <fullName evidence="2">PilZ domain-containing protein</fullName>
    </recommendedName>
</protein>
<dbReference type="AlphaFoldDB" id="A0A844XD03"/>
<evidence type="ECO:0000313" key="3">
    <source>
        <dbReference type="EMBL" id="MWV27643.1"/>
    </source>
</evidence>
<dbReference type="Proteomes" id="UP000461409">
    <property type="component" value="Unassembled WGS sequence"/>
</dbReference>
<dbReference type="RefSeq" id="WP_160485194.1">
    <property type="nucleotide sequence ID" value="NZ_WUBR01000001.1"/>
</dbReference>
<feature type="domain" description="PilZ" evidence="2">
    <location>
        <begin position="9"/>
        <end position="83"/>
    </location>
</feature>